<dbReference type="AlphaFoldDB" id="A0A3D8SBE7"/>
<name>A0A3D8SBE7_9EURO</name>
<evidence type="ECO:0000313" key="2">
    <source>
        <dbReference type="Proteomes" id="UP000256690"/>
    </source>
</evidence>
<proteinExistence type="predicted"/>
<reference evidence="1 2" key="1">
    <citation type="journal article" date="2018" name="IMA Fungus">
        <title>IMA Genome-F 9: Draft genome sequence of Annulohypoxylon stygium, Aspergillus mulundensis, Berkeleyomyces basicola (syn. Thielaviopsis basicola), Ceratocystis smalleyi, two Cercospora beticola strains, Coleophoma cylindrospora, Fusarium fracticaudum, Phialophora cf. hyalina, and Morchella septimelata.</title>
        <authorList>
            <person name="Wingfield B.D."/>
            <person name="Bills G.F."/>
            <person name="Dong Y."/>
            <person name="Huang W."/>
            <person name="Nel W.J."/>
            <person name="Swalarsk-Parry B.S."/>
            <person name="Vaghefi N."/>
            <person name="Wilken P.M."/>
            <person name="An Z."/>
            <person name="de Beer Z.W."/>
            <person name="De Vos L."/>
            <person name="Chen L."/>
            <person name="Duong T.A."/>
            <person name="Gao Y."/>
            <person name="Hammerbacher A."/>
            <person name="Kikkert J.R."/>
            <person name="Li Y."/>
            <person name="Li H."/>
            <person name="Li K."/>
            <person name="Li Q."/>
            <person name="Liu X."/>
            <person name="Ma X."/>
            <person name="Naidoo K."/>
            <person name="Pethybridge S.J."/>
            <person name="Sun J."/>
            <person name="Steenkamp E.T."/>
            <person name="van der Nest M.A."/>
            <person name="van Wyk S."/>
            <person name="Wingfield M.J."/>
            <person name="Xiong C."/>
            <person name="Yue Q."/>
            <person name="Zhang X."/>
        </authorList>
    </citation>
    <scope>NUCLEOTIDE SEQUENCE [LARGE SCALE GENOMIC DNA]</scope>
    <source>
        <strain evidence="1 2">DSM 5745</strain>
    </source>
</reference>
<gene>
    <name evidence="1" type="ORF">DSM5745_03981</name>
</gene>
<protein>
    <submittedName>
        <fullName evidence="1">Uncharacterized protein</fullName>
    </submittedName>
</protein>
<organism evidence="1 2">
    <name type="scientific">Aspergillus mulundensis</name>
    <dbReference type="NCBI Taxonomy" id="1810919"/>
    <lineage>
        <taxon>Eukaryota</taxon>
        <taxon>Fungi</taxon>
        <taxon>Dikarya</taxon>
        <taxon>Ascomycota</taxon>
        <taxon>Pezizomycotina</taxon>
        <taxon>Eurotiomycetes</taxon>
        <taxon>Eurotiomycetidae</taxon>
        <taxon>Eurotiales</taxon>
        <taxon>Aspergillaceae</taxon>
        <taxon>Aspergillus</taxon>
        <taxon>Aspergillus subgen. Nidulantes</taxon>
    </lineage>
</organism>
<dbReference type="RefSeq" id="XP_026604993.1">
    <property type="nucleotide sequence ID" value="XM_026745997.1"/>
</dbReference>
<dbReference type="EMBL" id="PVWQ01000004">
    <property type="protein sequence ID" value="RDW83655.1"/>
    <property type="molecule type" value="Genomic_DNA"/>
</dbReference>
<dbReference type="Proteomes" id="UP000256690">
    <property type="component" value="Unassembled WGS sequence"/>
</dbReference>
<sequence length="160" mass="17566">MSCLVVHSPERVGHENDIAVTRRDRLLYHDEAWTKIVPPPFRTQATLLTQDMRQPKAVVQLEAVQDVYVRSLANLETVASPTRKEGWRSCRPLSKASCHEDALLPWISVDKPSTTGGHPGLSHVKLGDGAGDFCPAEQIPMDAHGRAGITFLGTPHAVED</sequence>
<dbReference type="GeneID" id="38114351"/>
<keyword evidence="2" id="KW-1185">Reference proteome</keyword>
<comment type="caution">
    <text evidence="1">The sequence shown here is derived from an EMBL/GenBank/DDBJ whole genome shotgun (WGS) entry which is preliminary data.</text>
</comment>
<accession>A0A3D8SBE7</accession>
<evidence type="ECO:0000313" key="1">
    <source>
        <dbReference type="EMBL" id="RDW83655.1"/>
    </source>
</evidence>